<dbReference type="RefSeq" id="WP_202780386.1">
    <property type="nucleotide sequence ID" value="NZ_CP065425.1"/>
</dbReference>
<evidence type="ECO:0000313" key="2">
    <source>
        <dbReference type="EMBL" id="QQZ11112.1"/>
    </source>
</evidence>
<accession>A0ABX7E8C1</accession>
<keyword evidence="1" id="KW-0472">Membrane</keyword>
<keyword evidence="1" id="KW-1133">Transmembrane helix</keyword>
<dbReference type="EMBL" id="CP065425">
    <property type="protein sequence ID" value="QQZ11112.1"/>
    <property type="molecule type" value="Genomic_DNA"/>
</dbReference>
<protein>
    <submittedName>
        <fullName evidence="2">Uncharacterized protein</fullName>
    </submittedName>
</protein>
<reference evidence="2 3" key="1">
    <citation type="submission" date="2020-11" db="EMBL/GenBank/DDBJ databases">
        <title>Taxonomic evaluation of the Bacillus sporothermodurans group of bacteria based on whole genome sequences.</title>
        <authorList>
            <person name="Fiedler G."/>
            <person name="Herbstmann A.-D."/>
            <person name="Doll E."/>
            <person name="Wenning M."/>
            <person name="Brinks E."/>
            <person name="Kabisch J."/>
            <person name="Breitenwieser F."/>
            <person name="Lappann M."/>
            <person name="Boehnlein C."/>
            <person name="Franz C."/>
        </authorList>
    </citation>
    <scope>NUCLEOTIDE SEQUENCE [LARGE SCALE GENOMIC DNA]</scope>
    <source>
        <strain evidence="2 3">JCM 19841</strain>
    </source>
</reference>
<sequence>MSRINGLKTWLHSDLFEQKILHAMENILSILFTTFIISFIILGIYLVFF</sequence>
<evidence type="ECO:0000313" key="3">
    <source>
        <dbReference type="Proteomes" id="UP000595691"/>
    </source>
</evidence>
<feature type="transmembrane region" description="Helical" evidence="1">
    <location>
        <begin position="27"/>
        <end position="48"/>
    </location>
</feature>
<keyword evidence="1" id="KW-0812">Transmembrane</keyword>
<gene>
    <name evidence="2" type="ORF">I5776_09585</name>
</gene>
<organism evidence="2 3">
    <name type="scientific">Heyndrickxia vini</name>
    <dbReference type="NCBI Taxonomy" id="1476025"/>
    <lineage>
        <taxon>Bacteria</taxon>
        <taxon>Bacillati</taxon>
        <taxon>Bacillota</taxon>
        <taxon>Bacilli</taxon>
        <taxon>Bacillales</taxon>
        <taxon>Bacillaceae</taxon>
        <taxon>Heyndrickxia</taxon>
    </lineage>
</organism>
<proteinExistence type="predicted"/>
<name>A0ABX7E8C1_9BACI</name>
<keyword evidence="3" id="KW-1185">Reference proteome</keyword>
<evidence type="ECO:0000256" key="1">
    <source>
        <dbReference type="SAM" id="Phobius"/>
    </source>
</evidence>
<dbReference type="Proteomes" id="UP000595691">
    <property type="component" value="Chromosome"/>
</dbReference>